<reference evidence="1" key="1">
    <citation type="submission" date="2020-11" db="EMBL/GenBank/DDBJ databases">
        <authorList>
            <consortium name="DOE Joint Genome Institute"/>
            <person name="Ahrendt S."/>
            <person name="Riley R."/>
            <person name="Andreopoulos W."/>
            <person name="Labutti K."/>
            <person name="Pangilinan J."/>
            <person name="Ruiz-Duenas F.J."/>
            <person name="Barrasa J.M."/>
            <person name="Sanchez-Garcia M."/>
            <person name="Camarero S."/>
            <person name="Miyauchi S."/>
            <person name="Serrano A."/>
            <person name="Linde D."/>
            <person name="Babiker R."/>
            <person name="Drula E."/>
            <person name="Ayuso-Fernandez I."/>
            <person name="Pacheco R."/>
            <person name="Padilla G."/>
            <person name="Ferreira P."/>
            <person name="Barriuso J."/>
            <person name="Kellner H."/>
            <person name="Castanera R."/>
            <person name="Alfaro M."/>
            <person name="Ramirez L."/>
            <person name="Pisabarro A.G."/>
            <person name="Kuo A."/>
            <person name="Tritt A."/>
            <person name="Lipzen A."/>
            <person name="He G."/>
            <person name="Yan M."/>
            <person name="Ng V."/>
            <person name="Cullen D."/>
            <person name="Martin F."/>
            <person name="Rosso M.-N."/>
            <person name="Henrissat B."/>
            <person name="Hibbett D."/>
            <person name="Martinez A.T."/>
            <person name="Grigoriev I.V."/>
        </authorList>
    </citation>
    <scope>NUCLEOTIDE SEQUENCE</scope>
    <source>
        <strain evidence="1">CIRM-BRFM 674</strain>
    </source>
</reference>
<protein>
    <submittedName>
        <fullName evidence="1">Uncharacterized protein</fullName>
    </submittedName>
</protein>
<organism evidence="1 2">
    <name type="scientific">Pholiota conissans</name>
    <dbReference type="NCBI Taxonomy" id="109636"/>
    <lineage>
        <taxon>Eukaryota</taxon>
        <taxon>Fungi</taxon>
        <taxon>Dikarya</taxon>
        <taxon>Basidiomycota</taxon>
        <taxon>Agaricomycotina</taxon>
        <taxon>Agaricomycetes</taxon>
        <taxon>Agaricomycetidae</taxon>
        <taxon>Agaricales</taxon>
        <taxon>Agaricineae</taxon>
        <taxon>Strophariaceae</taxon>
        <taxon>Pholiota</taxon>
    </lineage>
</organism>
<name>A0A9P6CN90_9AGAR</name>
<dbReference type="AlphaFoldDB" id="A0A9P6CN90"/>
<keyword evidence="2" id="KW-1185">Reference proteome</keyword>
<dbReference type="Proteomes" id="UP000807469">
    <property type="component" value="Unassembled WGS sequence"/>
</dbReference>
<comment type="caution">
    <text evidence="1">The sequence shown here is derived from an EMBL/GenBank/DDBJ whole genome shotgun (WGS) entry which is preliminary data.</text>
</comment>
<dbReference type="EMBL" id="MU155459">
    <property type="protein sequence ID" value="KAF9473241.1"/>
    <property type="molecule type" value="Genomic_DNA"/>
</dbReference>
<evidence type="ECO:0000313" key="1">
    <source>
        <dbReference type="EMBL" id="KAF9473241.1"/>
    </source>
</evidence>
<accession>A0A9P6CN90</accession>
<proteinExistence type="predicted"/>
<sequence>MLVGPTAPQPSFPALLLPSVLYSPLLSNCHPHHLVIGRVVSLPTLISDQSFSHLPLPVLVCVSAPIQPRLPTLVPSPSSTLTVHTSSTHPFIICTHPLPTCHSHSRFHYPHLPTCHLCLPSHLSLAPTPNHPSAYWVPSPHCFTCSSESDVNVHLLLGVAAAP</sequence>
<evidence type="ECO:0000313" key="2">
    <source>
        <dbReference type="Proteomes" id="UP000807469"/>
    </source>
</evidence>
<gene>
    <name evidence="1" type="ORF">BDN70DRAFT_937594</name>
</gene>